<proteinExistence type="predicted"/>
<gene>
    <name evidence="1" type="ORF">DB30_01654</name>
</gene>
<dbReference type="EMBL" id="JMCC02000014">
    <property type="protein sequence ID" value="KIG18150.1"/>
    <property type="molecule type" value="Genomic_DNA"/>
</dbReference>
<reference evidence="1 2" key="1">
    <citation type="submission" date="2014-12" db="EMBL/GenBank/DDBJ databases">
        <title>Genome assembly of Enhygromyxa salina DSM 15201.</title>
        <authorList>
            <person name="Sharma G."/>
            <person name="Subramanian S."/>
        </authorList>
    </citation>
    <scope>NUCLEOTIDE SEQUENCE [LARGE SCALE GENOMIC DNA]</scope>
    <source>
        <strain evidence="1 2">DSM 15201</strain>
    </source>
</reference>
<name>A0A0C2D970_9BACT</name>
<evidence type="ECO:0000313" key="2">
    <source>
        <dbReference type="Proteomes" id="UP000031599"/>
    </source>
</evidence>
<evidence type="ECO:0000313" key="1">
    <source>
        <dbReference type="EMBL" id="KIG18150.1"/>
    </source>
</evidence>
<accession>A0A0C2D970</accession>
<comment type="caution">
    <text evidence="1">The sequence shown here is derived from an EMBL/GenBank/DDBJ whole genome shotgun (WGS) entry which is preliminary data.</text>
</comment>
<dbReference type="Proteomes" id="UP000031599">
    <property type="component" value="Unassembled WGS sequence"/>
</dbReference>
<dbReference type="AlphaFoldDB" id="A0A0C2D970"/>
<protein>
    <submittedName>
        <fullName evidence="1">Uncharacterized protein</fullName>
    </submittedName>
</protein>
<sequence length="70" mass="7957">MRELRSVVHSHRRRDLLVGSRHVTNAIIGAPRLARRPTNAKGTALAVPLEPMATRARWQLVQRLCRIGLR</sequence>
<organism evidence="1 2">
    <name type="scientific">Enhygromyxa salina</name>
    <dbReference type="NCBI Taxonomy" id="215803"/>
    <lineage>
        <taxon>Bacteria</taxon>
        <taxon>Pseudomonadati</taxon>
        <taxon>Myxococcota</taxon>
        <taxon>Polyangia</taxon>
        <taxon>Nannocystales</taxon>
        <taxon>Nannocystaceae</taxon>
        <taxon>Enhygromyxa</taxon>
    </lineage>
</organism>